<dbReference type="AlphaFoldDB" id="K9XMW0"/>
<dbReference type="PATRIC" id="fig|111780.3.peg.239"/>
<dbReference type="RefSeq" id="WP_015191521.1">
    <property type="nucleotide sequence ID" value="NC_019748.1"/>
</dbReference>
<evidence type="ECO:0000313" key="4">
    <source>
        <dbReference type="Proteomes" id="UP000010473"/>
    </source>
</evidence>
<feature type="transmembrane region" description="Helical" evidence="1">
    <location>
        <begin position="20"/>
        <end position="40"/>
    </location>
</feature>
<dbReference type="Proteomes" id="UP000010473">
    <property type="component" value="Chromosome"/>
</dbReference>
<dbReference type="EMBL" id="CP003653">
    <property type="protein sequence ID" value="AFZ33848.1"/>
    <property type="molecule type" value="Genomic_DNA"/>
</dbReference>
<proteinExistence type="predicted"/>
<keyword evidence="1" id="KW-0812">Transmembrane</keyword>
<name>K9XMW0_STAC7</name>
<dbReference type="HOGENOM" id="CLU_185096_1_0_3"/>
<keyword evidence="4" id="KW-1185">Reference proteome</keyword>
<dbReference type="Pfam" id="PF20522">
    <property type="entry name" value="DUF6737"/>
    <property type="match status" value="1"/>
</dbReference>
<sequence length="81" mass="9639">MNSQSKNNSFNIWNYKPWWCQPWSIILTGISLVSVCWVLTKILWLTLILAILIGLWWGYFLILYPRMIKELYANSSVEEKV</sequence>
<evidence type="ECO:0000313" key="3">
    <source>
        <dbReference type="EMBL" id="AFZ33848.1"/>
    </source>
</evidence>
<feature type="domain" description="DUF6737" evidence="2">
    <location>
        <begin position="11"/>
        <end position="66"/>
    </location>
</feature>
<protein>
    <recommendedName>
        <fullName evidence="2">DUF6737 domain-containing protein</fullName>
    </recommendedName>
</protein>
<evidence type="ECO:0000259" key="2">
    <source>
        <dbReference type="Pfam" id="PF20522"/>
    </source>
</evidence>
<dbReference type="KEGG" id="scs:Sta7437_0231"/>
<dbReference type="STRING" id="111780.Sta7437_0231"/>
<reference evidence="4" key="1">
    <citation type="journal article" date="2013" name="Proc. Natl. Acad. Sci. U.S.A.">
        <title>Improving the coverage of the cyanobacterial phylum using diversity-driven genome sequencing.</title>
        <authorList>
            <person name="Shih P.M."/>
            <person name="Wu D."/>
            <person name="Latifi A."/>
            <person name="Axen S.D."/>
            <person name="Fewer D.P."/>
            <person name="Talla E."/>
            <person name="Calteau A."/>
            <person name="Cai F."/>
            <person name="Tandeau de Marsac N."/>
            <person name="Rippka R."/>
            <person name="Herdman M."/>
            <person name="Sivonen K."/>
            <person name="Coursin T."/>
            <person name="Laurent T."/>
            <person name="Goodwin L."/>
            <person name="Nolan M."/>
            <person name="Davenport K.W."/>
            <person name="Han C.S."/>
            <person name="Rubin E.M."/>
            <person name="Eisen J.A."/>
            <person name="Woyke T."/>
            <person name="Gugger M."/>
            <person name="Kerfeld C.A."/>
        </authorList>
    </citation>
    <scope>NUCLEOTIDE SEQUENCE [LARGE SCALE GENOMIC DNA]</scope>
    <source>
        <strain evidence="4">ATCC 29371 / PCC 7437</strain>
    </source>
</reference>
<dbReference type="OrthoDB" id="426582at2"/>
<feature type="transmembrane region" description="Helical" evidence="1">
    <location>
        <begin position="46"/>
        <end position="64"/>
    </location>
</feature>
<dbReference type="InterPro" id="IPR046625">
    <property type="entry name" value="DUF6737"/>
</dbReference>
<dbReference type="eggNOG" id="ENOG5032YDX">
    <property type="taxonomic scope" value="Bacteria"/>
</dbReference>
<dbReference type="PANTHER" id="PTHR36046:SF1">
    <property type="entry name" value="DUF6737 DOMAIN-CONTAINING PROTEIN"/>
    <property type="match status" value="1"/>
</dbReference>
<accession>K9XMW0</accession>
<gene>
    <name evidence="3" type="ordered locus">Sta7437_0231</name>
</gene>
<keyword evidence="1" id="KW-0472">Membrane</keyword>
<dbReference type="PANTHER" id="PTHR36046">
    <property type="entry name" value="PROTEIN, PUTATIVE-RELATED"/>
    <property type="match status" value="1"/>
</dbReference>
<organism evidence="3 4">
    <name type="scientific">Stanieria cyanosphaera (strain ATCC 29371 / PCC 7437)</name>
    <dbReference type="NCBI Taxonomy" id="111780"/>
    <lineage>
        <taxon>Bacteria</taxon>
        <taxon>Bacillati</taxon>
        <taxon>Cyanobacteriota</taxon>
        <taxon>Cyanophyceae</taxon>
        <taxon>Pleurocapsales</taxon>
        <taxon>Dermocarpellaceae</taxon>
        <taxon>Stanieria</taxon>
    </lineage>
</organism>
<keyword evidence="1" id="KW-1133">Transmembrane helix</keyword>
<evidence type="ECO:0000256" key="1">
    <source>
        <dbReference type="SAM" id="Phobius"/>
    </source>
</evidence>